<evidence type="ECO:0000313" key="7">
    <source>
        <dbReference type="EMBL" id="AET33528.1"/>
    </source>
</evidence>
<reference evidence="7 8" key="1">
    <citation type="journal article" date="2012" name="J. Bacteriol.">
        <title>Complete genome sequence of strain 1860, a crenarchaeon of the genus pyrobaculum able to grow with various electron acceptors.</title>
        <authorList>
            <person name="Mardanov A.V."/>
            <person name="Gumerov V.M."/>
            <person name="Slobodkina G.B."/>
            <person name="Beletsky A.V."/>
            <person name="Bonch-Osmolovskaya E.A."/>
            <person name="Ravin N.V."/>
            <person name="Skryabin K.G."/>
        </authorList>
    </citation>
    <scope>NUCLEOTIDE SEQUENCE [LARGE SCALE GENOMIC DNA]</scope>
    <source>
        <strain evidence="7 8">1860</strain>
    </source>
</reference>
<keyword evidence="4 5" id="KW-0472">Membrane</keyword>
<dbReference type="HOGENOM" id="CLU_501194_0_0_2"/>
<evidence type="ECO:0000256" key="5">
    <source>
        <dbReference type="SAM" id="Phobius"/>
    </source>
</evidence>
<dbReference type="eggNOG" id="arCOG01542">
    <property type="taxonomic scope" value="Archaea"/>
</dbReference>
<feature type="transmembrane region" description="Helical" evidence="5">
    <location>
        <begin position="59"/>
        <end position="78"/>
    </location>
</feature>
<dbReference type="GO" id="GO:0016020">
    <property type="term" value="C:membrane"/>
    <property type="evidence" value="ECO:0007669"/>
    <property type="project" value="UniProtKB-SubCell"/>
</dbReference>
<feature type="transmembrane region" description="Helical" evidence="5">
    <location>
        <begin position="189"/>
        <end position="207"/>
    </location>
</feature>
<evidence type="ECO:0000313" key="8">
    <source>
        <dbReference type="Proteomes" id="UP000005867"/>
    </source>
</evidence>
<keyword evidence="8" id="KW-1185">Reference proteome</keyword>
<dbReference type="BioCyc" id="PSP1104324:GJSN-2086-MONOMER"/>
<evidence type="ECO:0000256" key="4">
    <source>
        <dbReference type="ARBA" id="ARBA00023136"/>
    </source>
</evidence>
<dbReference type="EMBL" id="CP003098">
    <property type="protein sequence ID" value="AET33528.1"/>
    <property type="molecule type" value="Genomic_DNA"/>
</dbReference>
<dbReference type="AlphaFoldDB" id="G7VAV0"/>
<feature type="transmembrane region" description="Helical" evidence="5">
    <location>
        <begin position="304"/>
        <end position="323"/>
    </location>
</feature>
<protein>
    <submittedName>
        <fullName evidence="7">NADH/Ubiquinone/plastoquinone (Complex I)</fullName>
    </submittedName>
</protein>
<keyword evidence="3 5" id="KW-1133">Transmembrane helix</keyword>
<dbReference type="GO" id="GO:0015990">
    <property type="term" value="P:electron transport coupled proton transport"/>
    <property type="evidence" value="ECO:0007669"/>
    <property type="project" value="TreeGrafter"/>
</dbReference>
<dbReference type="Proteomes" id="UP000005867">
    <property type="component" value="Chromosome"/>
</dbReference>
<feature type="transmembrane region" description="Helical" evidence="5">
    <location>
        <begin position="335"/>
        <end position="356"/>
    </location>
</feature>
<dbReference type="OrthoDB" id="371891at2157"/>
<sequence length="542" mass="57850">MVPLELLLLLIAIAAVADLFTRRGIGAALSGGFTTYLAFRGELHPATQLLRVGEQTAQLIFFISGVYTSIVLYSTWYVRDVERRGWFWLWMGVFYASMLTFVAADHWAVLMLGWGGLDLASWALILTYRDEEEAGWVGGGDVAGGLRWLWTPSASAMRAILTVEVGTASLVAGLGLAAAQSPYISHWHALPDVVAALVLVAAFAKAAQLPFTDWLMTAMSAPTPVSALLHSSTMVKAGPILLLKLGALMPQWAGHVAFAVGIATALYGGLVALGQREPKVLLAASTASYLGLITAFALTKPEEAVALIYAHGVAKATLFMAVGHGIHISHSRTPAAYPLPAKVAMALSLLTLLGLTPLGAEAKAHADPWLLIFSALTAGYVGKLLAKSGTAAGGWGAALPYLALSLAAFAVAKMPNFFWALALAGLLLAKTSEYTPLYRRFWLPLAYDLFAPRLLTALTRVAAKFDGYIDRRLMSLPSVWGSLASTVATLDKSIDLALHGLLPTAVKTASLQIARRNFEFYLYVTGVGVGALIVVLTWLWTR</sequence>
<gene>
    <name evidence="7" type="ORF">P186_2136</name>
</gene>
<keyword evidence="7" id="KW-0830">Ubiquinone</keyword>
<feature type="domain" description="NADH:quinone oxidoreductase/Mrp antiporter transmembrane" evidence="6">
    <location>
        <begin position="195"/>
        <end position="333"/>
    </location>
</feature>
<dbReference type="GeneID" id="11596626"/>
<feature type="transmembrane region" description="Helical" evidence="5">
    <location>
        <begin position="85"/>
        <end position="104"/>
    </location>
</feature>
<evidence type="ECO:0000256" key="2">
    <source>
        <dbReference type="ARBA" id="ARBA00022692"/>
    </source>
</evidence>
<feature type="transmembrane region" description="Helical" evidence="5">
    <location>
        <begin position="280"/>
        <end position="298"/>
    </location>
</feature>
<evidence type="ECO:0000259" key="6">
    <source>
        <dbReference type="Pfam" id="PF00361"/>
    </source>
</evidence>
<evidence type="ECO:0000256" key="3">
    <source>
        <dbReference type="ARBA" id="ARBA00022989"/>
    </source>
</evidence>
<proteinExistence type="predicted"/>
<feature type="transmembrane region" description="Helical" evidence="5">
    <location>
        <begin position="156"/>
        <end position="177"/>
    </location>
</feature>
<dbReference type="InterPro" id="IPR001750">
    <property type="entry name" value="ND/Mrp_TM"/>
</dbReference>
<evidence type="ECO:0000256" key="1">
    <source>
        <dbReference type="ARBA" id="ARBA00004141"/>
    </source>
</evidence>
<dbReference type="KEGG" id="pyr:P186_2136"/>
<dbReference type="InterPro" id="IPR003945">
    <property type="entry name" value="NU5C-like"/>
</dbReference>
<name>G7VAV0_9CREN</name>
<feature type="transmembrane region" description="Helical" evidence="5">
    <location>
        <begin position="398"/>
        <end position="429"/>
    </location>
</feature>
<dbReference type="RefSeq" id="WP_014289353.1">
    <property type="nucleotide sequence ID" value="NC_016645.1"/>
</dbReference>
<dbReference type="PRINTS" id="PR01434">
    <property type="entry name" value="NADHDHGNASE5"/>
</dbReference>
<dbReference type="GO" id="GO:0003954">
    <property type="term" value="F:NADH dehydrogenase activity"/>
    <property type="evidence" value="ECO:0007669"/>
    <property type="project" value="TreeGrafter"/>
</dbReference>
<dbReference type="PANTHER" id="PTHR42829:SF2">
    <property type="entry name" value="NADH-UBIQUINONE OXIDOREDUCTASE CHAIN 5"/>
    <property type="match status" value="1"/>
</dbReference>
<feature type="transmembrane region" description="Helical" evidence="5">
    <location>
        <begin position="520"/>
        <end position="540"/>
    </location>
</feature>
<dbReference type="Pfam" id="PF00361">
    <property type="entry name" value="Proton_antipo_M"/>
    <property type="match status" value="1"/>
</dbReference>
<dbReference type="PANTHER" id="PTHR42829">
    <property type="entry name" value="NADH-UBIQUINONE OXIDOREDUCTASE CHAIN 5"/>
    <property type="match status" value="1"/>
</dbReference>
<comment type="subcellular location">
    <subcellularLocation>
        <location evidence="1">Membrane</location>
        <topology evidence="1">Multi-pass membrane protein</topology>
    </subcellularLocation>
</comment>
<feature type="transmembrane region" description="Helical" evidence="5">
    <location>
        <begin position="252"/>
        <end position="273"/>
    </location>
</feature>
<dbReference type="GO" id="GO:0008137">
    <property type="term" value="F:NADH dehydrogenase (ubiquinone) activity"/>
    <property type="evidence" value="ECO:0007669"/>
    <property type="project" value="InterPro"/>
</dbReference>
<accession>G7VAV0</accession>
<dbReference type="STRING" id="1104324.P186_2136"/>
<keyword evidence="2 5" id="KW-0812">Transmembrane</keyword>
<dbReference type="GO" id="GO:0042773">
    <property type="term" value="P:ATP synthesis coupled electron transport"/>
    <property type="evidence" value="ECO:0007669"/>
    <property type="project" value="InterPro"/>
</dbReference>
<organism evidence="7 8">
    <name type="scientific">Pyrobaculum ferrireducens</name>
    <dbReference type="NCBI Taxonomy" id="1104324"/>
    <lineage>
        <taxon>Archaea</taxon>
        <taxon>Thermoproteota</taxon>
        <taxon>Thermoprotei</taxon>
        <taxon>Thermoproteales</taxon>
        <taxon>Thermoproteaceae</taxon>
        <taxon>Pyrobaculum</taxon>
    </lineage>
</organism>